<keyword evidence="2 6" id="KW-0732">Signal</keyword>
<keyword evidence="8" id="KW-1185">Reference proteome</keyword>
<dbReference type="AlphaFoldDB" id="A0A172TFM8"/>
<dbReference type="Proteomes" id="UP000076927">
    <property type="component" value="Chromosome"/>
</dbReference>
<dbReference type="PANTHER" id="PTHR43649">
    <property type="entry name" value="ARABINOSE-BINDING PROTEIN-RELATED"/>
    <property type="match status" value="1"/>
</dbReference>
<evidence type="ECO:0000256" key="3">
    <source>
        <dbReference type="ARBA" id="ARBA00023136"/>
    </source>
</evidence>
<dbReference type="SUPFAM" id="SSF53850">
    <property type="entry name" value="Periplasmic binding protein-like II"/>
    <property type="match status" value="1"/>
</dbReference>
<evidence type="ECO:0000256" key="2">
    <source>
        <dbReference type="ARBA" id="ARBA00022729"/>
    </source>
</evidence>
<evidence type="ECO:0000313" key="7">
    <source>
        <dbReference type="EMBL" id="ANE45762.1"/>
    </source>
</evidence>
<name>A0A172TFM8_9BACL</name>
<dbReference type="OrthoDB" id="9787283at2"/>
<dbReference type="InterPro" id="IPR050490">
    <property type="entry name" value="Bact_solute-bd_prot1"/>
</dbReference>
<dbReference type="PANTHER" id="PTHR43649:SF33">
    <property type="entry name" value="POLYGALACTURONAN_RHAMNOGALACTURONAN-BINDING PROTEIN YTCQ"/>
    <property type="match status" value="1"/>
</dbReference>
<protein>
    <submittedName>
        <fullName evidence="7">ABC transporter substrate-binding protein</fullName>
    </submittedName>
</protein>
<proteinExistence type="predicted"/>
<dbReference type="Gene3D" id="3.40.190.10">
    <property type="entry name" value="Periplasmic binding protein-like II"/>
    <property type="match status" value="2"/>
</dbReference>
<evidence type="ECO:0000313" key="8">
    <source>
        <dbReference type="Proteomes" id="UP000076927"/>
    </source>
</evidence>
<keyword evidence="4" id="KW-0564">Palmitate</keyword>
<evidence type="ECO:0000256" key="1">
    <source>
        <dbReference type="ARBA" id="ARBA00022475"/>
    </source>
</evidence>
<dbReference type="InterPro" id="IPR006059">
    <property type="entry name" value="SBP"/>
</dbReference>
<dbReference type="RefSeq" id="WP_068604821.1">
    <property type="nucleotide sequence ID" value="NZ_CP011388.1"/>
</dbReference>
<feature type="signal peptide" evidence="6">
    <location>
        <begin position="1"/>
        <end position="27"/>
    </location>
</feature>
<gene>
    <name evidence="7" type="ORF">SY83_04990</name>
</gene>
<reference evidence="7 8" key="1">
    <citation type="submission" date="2015-01" db="EMBL/GenBank/DDBJ databases">
        <title>Paenibacillus swuensis/DY6/whole genome sequencing.</title>
        <authorList>
            <person name="Kim M.K."/>
            <person name="Srinivasan S."/>
            <person name="Lee J.-J."/>
        </authorList>
    </citation>
    <scope>NUCLEOTIDE SEQUENCE [LARGE SCALE GENOMIC DNA]</scope>
    <source>
        <strain evidence="7 8">DY6</strain>
    </source>
</reference>
<keyword evidence="1" id="KW-1003">Cell membrane</keyword>
<dbReference type="PROSITE" id="PS51257">
    <property type="entry name" value="PROKAR_LIPOPROTEIN"/>
    <property type="match status" value="1"/>
</dbReference>
<feature type="chain" id="PRO_5008000731" evidence="6">
    <location>
        <begin position="28"/>
        <end position="523"/>
    </location>
</feature>
<dbReference type="PATRIC" id="fig|1178515.4.peg.1011"/>
<dbReference type="EMBL" id="CP011388">
    <property type="protein sequence ID" value="ANE45762.1"/>
    <property type="molecule type" value="Genomic_DNA"/>
</dbReference>
<evidence type="ECO:0000256" key="4">
    <source>
        <dbReference type="ARBA" id="ARBA00023139"/>
    </source>
</evidence>
<sequence>MKNRKSVLLALTAFMALSAVLSGCGNAANDPETGAANAGNKNEPKVKEPTEFSMMSITYESELPQNDNPVELEMEKRTNTKMDVTFVPANNYGDKIKVTLASGDIPDVMLTTWIYDSVVLSAIKQGAFWDLTPYLKDYPNLLKTYPKESIDNTKVNGKVYGLPRPRPLVGGQGFPALRKDWLDKVGLQVPQTMDELYTVLKAFTEQDPDGNGKKDTYGFIGSVTESWVDKLVFVEDVFAGYNGIYYPKDGKMLYRDLLPSTREALVWLNKAYKEGVLAPDFAVIKNSQVLDYAKQGKVGMIPTAMDANVIGDWLTAVQPNAPKAEIVHVPTLVSPATGNKYYPKEGGHFGNYMISKKVSEEKLKDILAFFDYGASQEGMDLANFGFDPSHYKENAEGQKEITDEFKKIGGSSYKNIWTLVNPYSRLTPKPGYPKEYYARDVKVVEERLSVGTYLNTNGVESETEVKYGPEIGKKIHDMKMKVIVGKESLENWDKFVATMEKDPNLTKMLEEKYASYVKLYGDK</sequence>
<dbReference type="KEGG" id="pswu:SY83_04990"/>
<evidence type="ECO:0000256" key="5">
    <source>
        <dbReference type="ARBA" id="ARBA00023288"/>
    </source>
</evidence>
<dbReference type="STRING" id="1178515.SY83_04990"/>
<organism evidence="7 8">
    <name type="scientific">Paenibacillus swuensis</name>
    <dbReference type="NCBI Taxonomy" id="1178515"/>
    <lineage>
        <taxon>Bacteria</taxon>
        <taxon>Bacillati</taxon>
        <taxon>Bacillota</taxon>
        <taxon>Bacilli</taxon>
        <taxon>Bacillales</taxon>
        <taxon>Paenibacillaceae</taxon>
        <taxon>Paenibacillus</taxon>
    </lineage>
</organism>
<keyword evidence="5" id="KW-0449">Lipoprotein</keyword>
<keyword evidence="3" id="KW-0472">Membrane</keyword>
<accession>A0A172TFM8</accession>
<dbReference type="Pfam" id="PF13416">
    <property type="entry name" value="SBP_bac_8"/>
    <property type="match status" value="1"/>
</dbReference>
<evidence type="ECO:0000256" key="6">
    <source>
        <dbReference type="SAM" id="SignalP"/>
    </source>
</evidence>